<sequence>AGEAGPGLAVVADEVRQLAHRTQQSTKQIEDTVSQLQKGSNHAVELMKTSLQDSDKSVQQADAVGYLMSHVIQAI</sequence>
<comment type="subcellular location">
    <subcellularLocation>
        <location evidence="1">Membrane</location>
    </subcellularLocation>
</comment>
<evidence type="ECO:0000259" key="4">
    <source>
        <dbReference type="PROSITE" id="PS50111"/>
    </source>
</evidence>
<feature type="non-terminal residue" evidence="5">
    <location>
        <position position="1"/>
    </location>
</feature>
<keyword evidence="6" id="KW-1185">Reference proteome</keyword>
<evidence type="ECO:0000256" key="3">
    <source>
        <dbReference type="PROSITE-ProRule" id="PRU00284"/>
    </source>
</evidence>
<gene>
    <name evidence="5" type="ORF">V6257_20485</name>
</gene>
<evidence type="ECO:0000256" key="1">
    <source>
        <dbReference type="ARBA" id="ARBA00004370"/>
    </source>
</evidence>
<accession>A0ABU9H669</accession>
<dbReference type="Gene3D" id="1.10.287.950">
    <property type="entry name" value="Methyl-accepting chemotaxis protein"/>
    <property type="match status" value="1"/>
</dbReference>
<evidence type="ECO:0000313" key="5">
    <source>
        <dbReference type="EMBL" id="MEL0657377.1"/>
    </source>
</evidence>
<proteinExistence type="predicted"/>
<reference evidence="5 6" key="1">
    <citation type="submission" date="2024-02" db="EMBL/GenBank/DDBJ databases">
        <title>Bacteria isolated from the canopy kelp, Nereocystis luetkeana.</title>
        <authorList>
            <person name="Pfister C.A."/>
            <person name="Younker I.T."/>
            <person name="Light S.H."/>
        </authorList>
    </citation>
    <scope>NUCLEOTIDE SEQUENCE [LARGE SCALE GENOMIC DNA]</scope>
    <source>
        <strain evidence="5 6">TI.1.03</strain>
    </source>
</reference>
<dbReference type="PANTHER" id="PTHR32089:SF112">
    <property type="entry name" value="LYSOZYME-LIKE PROTEIN-RELATED"/>
    <property type="match status" value="1"/>
</dbReference>
<dbReference type="SUPFAM" id="SSF58104">
    <property type="entry name" value="Methyl-accepting chemotaxis protein (MCP) signaling domain"/>
    <property type="match status" value="1"/>
</dbReference>
<dbReference type="InterPro" id="IPR004089">
    <property type="entry name" value="MCPsignal_dom"/>
</dbReference>
<dbReference type="PROSITE" id="PS50111">
    <property type="entry name" value="CHEMOTAXIS_TRANSDUC_2"/>
    <property type="match status" value="1"/>
</dbReference>
<comment type="caution">
    <text evidence="5">The sequence shown here is derived from an EMBL/GenBank/DDBJ whole genome shotgun (WGS) entry which is preliminary data.</text>
</comment>
<feature type="non-terminal residue" evidence="5">
    <location>
        <position position="75"/>
    </location>
</feature>
<dbReference type="RefSeq" id="WP_341604135.1">
    <property type="nucleotide sequence ID" value="NZ_JBAKAW010000153.1"/>
</dbReference>
<name>A0ABU9H669_9GAMM</name>
<dbReference type="PANTHER" id="PTHR32089">
    <property type="entry name" value="METHYL-ACCEPTING CHEMOTAXIS PROTEIN MCPB"/>
    <property type="match status" value="1"/>
</dbReference>
<evidence type="ECO:0000256" key="2">
    <source>
        <dbReference type="ARBA" id="ARBA00023224"/>
    </source>
</evidence>
<keyword evidence="2 3" id="KW-0807">Transducer</keyword>
<organism evidence="5 6">
    <name type="scientific">Pseudoalteromonas issachenkonii</name>
    <dbReference type="NCBI Taxonomy" id="152297"/>
    <lineage>
        <taxon>Bacteria</taxon>
        <taxon>Pseudomonadati</taxon>
        <taxon>Pseudomonadota</taxon>
        <taxon>Gammaproteobacteria</taxon>
        <taxon>Alteromonadales</taxon>
        <taxon>Pseudoalteromonadaceae</taxon>
        <taxon>Pseudoalteromonas</taxon>
    </lineage>
</organism>
<evidence type="ECO:0000313" key="6">
    <source>
        <dbReference type="Proteomes" id="UP001371391"/>
    </source>
</evidence>
<dbReference type="EMBL" id="JBAKAW010000153">
    <property type="protein sequence ID" value="MEL0657377.1"/>
    <property type="molecule type" value="Genomic_DNA"/>
</dbReference>
<protein>
    <submittedName>
        <fullName evidence="5">Methyl-accepting chemotaxis protein</fullName>
    </submittedName>
</protein>
<feature type="domain" description="Methyl-accepting transducer" evidence="4">
    <location>
        <begin position="1"/>
        <end position="75"/>
    </location>
</feature>
<dbReference type="Pfam" id="PF00015">
    <property type="entry name" value="MCPsignal"/>
    <property type="match status" value="1"/>
</dbReference>
<dbReference type="Proteomes" id="UP001371391">
    <property type="component" value="Unassembled WGS sequence"/>
</dbReference>